<dbReference type="Gramene" id="EFJ05218">
    <property type="protein sequence ID" value="EFJ05218"/>
    <property type="gene ID" value="SELMODRAFT_431777"/>
</dbReference>
<organism evidence="2">
    <name type="scientific">Selaginella moellendorffii</name>
    <name type="common">Spikemoss</name>
    <dbReference type="NCBI Taxonomy" id="88036"/>
    <lineage>
        <taxon>Eukaryota</taxon>
        <taxon>Viridiplantae</taxon>
        <taxon>Streptophyta</taxon>
        <taxon>Embryophyta</taxon>
        <taxon>Tracheophyta</taxon>
        <taxon>Lycopodiopsida</taxon>
        <taxon>Selaginellales</taxon>
        <taxon>Selaginellaceae</taxon>
        <taxon>Selaginella</taxon>
    </lineage>
</organism>
<dbReference type="KEGG" id="smo:SELMODRAFT_431777"/>
<evidence type="ECO:0000313" key="1">
    <source>
        <dbReference type="EMBL" id="EFJ05218.1"/>
    </source>
</evidence>
<accession>D8TDS0</accession>
<dbReference type="Proteomes" id="UP000001514">
    <property type="component" value="Unassembled WGS sequence"/>
</dbReference>
<dbReference type="AlphaFoldDB" id="D8TDS0"/>
<dbReference type="EMBL" id="GL377733">
    <property type="protein sequence ID" value="EFJ05218.1"/>
    <property type="molecule type" value="Genomic_DNA"/>
</dbReference>
<proteinExistence type="predicted"/>
<reference evidence="1 2" key="1">
    <citation type="journal article" date="2011" name="Science">
        <title>The Selaginella genome identifies genetic changes associated with the evolution of vascular plants.</title>
        <authorList>
            <person name="Banks J.A."/>
            <person name="Nishiyama T."/>
            <person name="Hasebe M."/>
            <person name="Bowman J.L."/>
            <person name="Gribskov M."/>
            <person name="dePamphilis C."/>
            <person name="Albert V.A."/>
            <person name="Aono N."/>
            <person name="Aoyama T."/>
            <person name="Ambrose B.A."/>
            <person name="Ashton N.W."/>
            <person name="Axtell M.J."/>
            <person name="Barker E."/>
            <person name="Barker M.S."/>
            <person name="Bennetzen J.L."/>
            <person name="Bonawitz N.D."/>
            <person name="Chapple C."/>
            <person name="Cheng C."/>
            <person name="Correa L.G."/>
            <person name="Dacre M."/>
            <person name="DeBarry J."/>
            <person name="Dreyer I."/>
            <person name="Elias M."/>
            <person name="Engstrom E.M."/>
            <person name="Estelle M."/>
            <person name="Feng L."/>
            <person name="Finet C."/>
            <person name="Floyd S.K."/>
            <person name="Frommer W.B."/>
            <person name="Fujita T."/>
            <person name="Gramzow L."/>
            <person name="Gutensohn M."/>
            <person name="Harholt J."/>
            <person name="Hattori M."/>
            <person name="Heyl A."/>
            <person name="Hirai T."/>
            <person name="Hiwatashi Y."/>
            <person name="Ishikawa M."/>
            <person name="Iwata M."/>
            <person name="Karol K.G."/>
            <person name="Koehler B."/>
            <person name="Kolukisaoglu U."/>
            <person name="Kubo M."/>
            <person name="Kurata T."/>
            <person name="Lalonde S."/>
            <person name="Li K."/>
            <person name="Li Y."/>
            <person name="Litt A."/>
            <person name="Lyons E."/>
            <person name="Manning G."/>
            <person name="Maruyama T."/>
            <person name="Michael T.P."/>
            <person name="Mikami K."/>
            <person name="Miyazaki S."/>
            <person name="Morinaga S."/>
            <person name="Murata T."/>
            <person name="Mueller-Roeber B."/>
            <person name="Nelson D.R."/>
            <person name="Obara M."/>
            <person name="Oguri Y."/>
            <person name="Olmstead R.G."/>
            <person name="Onodera N."/>
            <person name="Petersen B.L."/>
            <person name="Pils B."/>
            <person name="Prigge M."/>
            <person name="Rensing S.A."/>
            <person name="Riano-Pachon D.M."/>
            <person name="Roberts A.W."/>
            <person name="Sato Y."/>
            <person name="Scheller H.V."/>
            <person name="Schulz B."/>
            <person name="Schulz C."/>
            <person name="Shakirov E.V."/>
            <person name="Shibagaki N."/>
            <person name="Shinohara N."/>
            <person name="Shippen D.E."/>
            <person name="Soerensen I."/>
            <person name="Sotooka R."/>
            <person name="Sugimoto N."/>
            <person name="Sugita M."/>
            <person name="Sumikawa N."/>
            <person name="Tanurdzic M."/>
            <person name="Theissen G."/>
            <person name="Ulvskov P."/>
            <person name="Wakazuki S."/>
            <person name="Weng J.K."/>
            <person name="Willats W.W."/>
            <person name="Wipf D."/>
            <person name="Wolf P.G."/>
            <person name="Yang L."/>
            <person name="Zimmer A.D."/>
            <person name="Zhu Q."/>
            <person name="Mitros T."/>
            <person name="Hellsten U."/>
            <person name="Loque D."/>
            <person name="Otillar R."/>
            <person name="Salamov A."/>
            <person name="Schmutz J."/>
            <person name="Shapiro H."/>
            <person name="Lindquist E."/>
            <person name="Lucas S."/>
            <person name="Rokhsar D."/>
            <person name="Grigoriev I.V."/>
        </authorList>
    </citation>
    <scope>NUCLEOTIDE SEQUENCE [LARGE SCALE GENOMIC DNA]</scope>
</reference>
<protein>
    <submittedName>
        <fullName evidence="1">Uncharacterized protein</fullName>
    </submittedName>
</protein>
<name>D8TDS0_SELML</name>
<sequence>MVKGGQFSASCKNVRLWRLDGGACQNVGGVCLLAASRSPSALATHIYPTICSIDSHKCTRRCSREIRAAAGLRKRAALRAKNVAISLIEEEEKAMICLGYVDREIRQISVMRILCIGVGKARKSLLLDTHEAHVRAPKVDLILPT</sequence>
<gene>
    <name evidence="1" type="ORF">SELMODRAFT_431777</name>
</gene>
<keyword evidence="2" id="KW-1185">Reference proteome</keyword>
<evidence type="ECO:0000313" key="2">
    <source>
        <dbReference type="Proteomes" id="UP000001514"/>
    </source>
</evidence>
<dbReference type="InParanoid" id="D8TDS0"/>
<dbReference type="HOGENOM" id="CLU_1790242_0_0_1"/>